<keyword evidence="1" id="KW-0175">Coiled coil</keyword>
<protein>
    <recommendedName>
        <fullName evidence="4">YbaB/EbfC DNA-binding family protein</fullName>
    </recommendedName>
</protein>
<dbReference type="Gene3D" id="3.30.1310.10">
    <property type="entry name" value="Nucleoid-associated protein YbaB-like domain"/>
    <property type="match status" value="1"/>
</dbReference>
<name>A0A2S6AAE9_9NOCA</name>
<evidence type="ECO:0008006" key="4">
    <source>
        <dbReference type="Google" id="ProtNLM"/>
    </source>
</evidence>
<dbReference type="Proteomes" id="UP000238356">
    <property type="component" value="Unassembled WGS sequence"/>
</dbReference>
<accession>A0A2S6AAE9</accession>
<keyword evidence="3" id="KW-1185">Reference proteome</keyword>
<dbReference type="SUPFAM" id="SSF82607">
    <property type="entry name" value="YbaB-like"/>
    <property type="match status" value="1"/>
</dbReference>
<proteinExistence type="predicted"/>
<gene>
    <name evidence="2" type="ORF">C5F51_08320</name>
</gene>
<evidence type="ECO:0000313" key="2">
    <source>
        <dbReference type="EMBL" id="PPJ30488.1"/>
    </source>
</evidence>
<evidence type="ECO:0000256" key="1">
    <source>
        <dbReference type="SAM" id="Coils"/>
    </source>
</evidence>
<dbReference type="AlphaFoldDB" id="A0A2S6AAE9"/>
<dbReference type="InterPro" id="IPR004401">
    <property type="entry name" value="YbaB/EbfC"/>
</dbReference>
<reference evidence="2 3" key="1">
    <citation type="submission" date="2018-02" db="EMBL/GenBank/DDBJ databases">
        <title>8 Nocardia nova and 1 Nocardia cyriacigeorgica strain used for evolution to TMP-SMX.</title>
        <authorList>
            <person name="Mehta H."/>
            <person name="Weng J."/>
            <person name="Shamoo Y."/>
        </authorList>
    </citation>
    <scope>NUCLEOTIDE SEQUENCE [LARGE SCALE GENOMIC DNA]</scope>
    <source>
        <strain evidence="2 3">BAA2227</strain>
    </source>
</reference>
<evidence type="ECO:0000313" key="3">
    <source>
        <dbReference type="Proteomes" id="UP000238356"/>
    </source>
</evidence>
<dbReference type="EMBL" id="PSZD01000004">
    <property type="protein sequence ID" value="PPJ30488.1"/>
    <property type="molecule type" value="Genomic_DNA"/>
</dbReference>
<sequence length="177" mass="19399">MISSRTGKYEDEAETALRTSASLAQCTSEWRRLVDRWEREGLRAGNSGLRNQVDHLLDAFEQQRERLAEVSRQLEDVRVQVDSSDHAVGATVDANGLLTELRLSAAALRGGPEKLASTIVDTVRAAAEQARRQHESLTAPIAAELDDLGDLPDVVSEAPSLRDIRAHFRDEGSAAIE</sequence>
<dbReference type="GO" id="GO:0003677">
    <property type="term" value="F:DNA binding"/>
    <property type="evidence" value="ECO:0007669"/>
    <property type="project" value="InterPro"/>
</dbReference>
<feature type="coiled-coil region" evidence="1">
    <location>
        <begin position="53"/>
        <end position="80"/>
    </location>
</feature>
<comment type="caution">
    <text evidence="2">The sequence shown here is derived from an EMBL/GenBank/DDBJ whole genome shotgun (WGS) entry which is preliminary data.</text>
</comment>
<dbReference type="InterPro" id="IPR036894">
    <property type="entry name" value="YbaB-like_sf"/>
</dbReference>
<organism evidence="2 3">
    <name type="scientific">Nocardia nova</name>
    <dbReference type="NCBI Taxonomy" id="37330"/>
    <lineage>
        <taxon>Bacteria</taxon>
        <taxon>Bacillati</taxon>
        <taxon>Actinomycetota</taxon>
        <taxon>Actinomycetes</taxon>
        <taxon>Mycobacteriales</taxon>
        <taxon>Nocardiaceae</taxon>
        <taxon>Nocardia</taxon>
    </lineage>
</organism>
<dbReference type="Pfam" id="PF02575">
    <property type="entry name" value="YbaB_DNA_bd"/>
    <property type="match status" value="1"/>
</dbReference>